<reference evidence="2" key="1">
    <citation type="submission" date="2020-05" db="EMBL/GenBank/DDBJ databases">
        <authorList>
            <person name="Chiriac C."/>
            <person name="Salcher M."/>
            <person name="Ghai R."/>
            <person name="Kavagutti S V."/>
        </authorList>
    </citation>
    <scope>NUCLEOTIDE SEQUENCE</scope>
</reference>
<dbReference type="InterPro" id="IPR025518">
    <property type="entry name" value="DUF4406"/>
</dbReference>
<evidence type="ECO:0000313" key="2">
    <source>
        <dbReference type="EMBL" id="CAB4193734.1"/>
    </source>
</evidence>
<dbReference type="InterPro" id="IPR048444">
    <property type="entry name" value="DNMK"/>
</dbReference>
<dbReference type="Gene3D" id="3.40.50.300">
    <property type="entry name" value="P-loop containing nucleotide triphosphate hydrolases"/>
    <property type="match status" value="1"/>
</dbReference>
<accession>A0A6J5RPH7</accession>
<proteinExistence type="predicted"/>
<dbReference type="Gene3D" id="3.40.50.10400">
    <property type="entry name" value="Hypothetical protein PA1492"/>
    <property type="match status" value="1"/>
</dbReference>
<dbReference type="Pfam" id="PF14359">
    <property type="entry name" value="DUF4406"/>
    <property type="match status" value="1"/>
</dbReference>
<dbReference type="Pfam" id="PF21448">
    <property type="entry name" value="DNMK"/>
    <property type="match status" value="1"/>
</dbReference>
<sequence length="297" mass="33426">MKVYIAGPMTGYDEFNFPQFFQAERELKDLGHEPLNPAWNNGLSLEEAVENANYDGRSWQDYMRKDLLFLSQADVVCVLEGWKKSKGAQLEVQIAKSLDIPIMILEDGKLVPRVQTLGLAGYARSGKDTVAQELTDKGYITMSFASPIKKAMAILNPVIEDGKSYNDIVTDYGLESAKDKYEEVRRLLQVFGTEVGRKMFGEDFWVDYAINSIPDGFKVVFTDVRYPNEANAIKNFGGEVWWVSREGVGPLNDHASENSLDDYLFDYTIENNGSVEELEEKVAQGLNKSKVLLTQDA</sequence>
<dbReference type="EMBL" id="LR797076">
    <property type="protein sequence ID" value="CAB4185231.1"/>
    <property type="molecule type" value="Genomic_DNA"/>
</dbReference>
<gene>
    <name evidence="1" type="ORF">UFOVP1119_17</name>
    <name evidence="2" type="ORF">UFOVP1238_134</name>
</gene>
<organism evidence="2">
    <name type="scientific">uncultured Caudovirales phage</name>
    <dbReference type="NCBI Taxonomy" id="2100421"/>
    <lineage>
        <taxon>Viruses</taxon>
        <taxon>Duplodnaviria</taxon>
        <taxon>Heunggongvirae</taxon>
        <taxon>Uroviricota</taxon>
        <taxon>Caudoviricetes</taxon>
        <taxon>Peduoviridae</taxon>
        <taxon>Maltschvirus</taxon>
        <taxon>Maltschvirus maltsch</taxon>
    </lineage>
</organism>
<dbReference type="SUPFAM" id="SSF52540">
    <property type="entry name" value="P-loop containing nucleoside triphosphate hydrolases"/>
    <property type="match status" value="1"/>
</dbReference>
<name>A0A6J5RPH7_9CAUD</name>
<protein>
    <recommendedName>
        <fullName evidence="3">Nucleoside 2-deoxyribosyltransferase</fullName>
    </recommendedName>
</protein>
<evidence type="ECO:0000313" key="1">
    <source>
        <dbReference type="EMBL" id="CAB4185231.1"/>
    </source>
</evidence>
<dbReference type="SUPFAM" id="SSF52309">
    <property type="entry name" value="N-(deoxy)ribosyltransferase-like"/>
    <property type="match status" value="1"/>
</dbReference>
<dbReference type="InterPro" id="IPR027417">
    <property type="entry name" value="P-loop_NTPase"/>
</dbReference>
<evidence type="ECO:0008006" key="3">
    <source>
        <dbReference type="Google" id="ProtNLM"/>
    </source>
</evidence>
<dbReference type="EMBL" id="LR797198">
    <property type="protein sequence ID" value="CAB4193734.1"/>
    <property type="molecule type" value="Genomic_DNA"/>
</dbReference>